<dbReference type="Proteomes" id="UP000826195">
    <property type="component" value="Unassembled WGS sequence"/>
</dbReference>
<accession>A0AAV7J872</accession>
<sequence>MPKKIRSVSPRLFSCIASRIPLIRRRQDDRENEDPERDTYVCLSLAYLSSNGSWNLSTSHRNFEDVPQKRTRDRLNGAGAFTNKTSIDKRRVISDIMTSHLSQNKKKSLVGSTG</sequence>
<dbReference type="AlphaFoldDB" id="A0AAV7J872"/>
<evidence type="ECO:0000313" key="1">
    <source>
        <dbReference type="EMBL" id="KAH0567219.1"/>
    </source>
</evidence>
<comment type="caution">
    <text evidence="1">The sequence shown here is derived from an EMBL/GenBank/DDBJ whole genome shotgun (WGS) entry which is preliminary data.</text>
</comment>
<keyword evidence="2" id="KW-1185">Reference proteome</keyword>
<proteinExistence type="predicted"/>
<gene>
    <name evidence="1" type="ORF">KQX54_007709</name>
</gene>
<organism evidence="1 2">
    <name type="scientific">Cotesia glomerata</name>
    <name type="common">Lepidopteran parasitic wasp</name>
    <name type="synonym">Apanteles glomeratus</name>
    <dbReference type="NCBI Taxonomy" id="32391"/>
    <lineage>
        <taxon>Eukaryota</taxon>
        <taxon>Metazoa</taxon>
        <taxon>Ecdysozoa</taxon>
        <taxon>Arthropoda</taxon>
        <taxon>Hexapoda</taxon>
        <taxon>Insecta</taxon>
        <taxon>Pterygota</taxon>
        <taxon>Neoptera</taxon>
        <taxon>Endopterygota</taxon>
        <taxon>Hymenoptera</taxon>
        <taxon>Apocrita</taxon>
        <taxon>Ichneumonoidea</taxon>
        <taxon>Braconidae</taxon>
        <taxon>Microgastrinae</taxon>
        <taxon>Cotesia</taxon>
    </lineage>
</organism>
<protein>
    <submittedName>
        <fullName evidence="1">Uncharacterized protein</fullName>
    </submittedName>
</protein>
<evidence type="ECO:0000313" key="2">
    <source>
        <dbReference type="Proteomes" id="UP000826195"/>
    </source>
</evidence>
<name>A0AAV7J872_COTGL</name>
<dbReference type="EMBL" id="JAHXZJ010000001">
    <property type="protein sequence ID" value="KAH0567219.1"/>
    <property type="molecule type" value="Genomic_DNA"/>
</dbReference>
<reference evidence="1 2" key="1">
    <citation type="journal article" date="2021" name="J. Hered.">
        <title>A chromosome-level genome assembly of the parasitoid wasp, Cotesia glomerata (Hymenoptera: Braconidae).</title>
        <authorList>
            <person name="Pinto B.J."/>
            <person name="Weis J.J."/>
            <person name="Gamble T."/>
            <person name="Ode P.J."/>
            <person name="Paul R."/>
            <person name="Zaspel J.M."/>
        </authorList>
    </citation>
    <scope>NUCLEOTIDE SEQUENCE [LARGE SCALE GENOMIC DNA]</scope>
    <source>
        <strain evidence="1">CgM1</strain>
    </source>
</reference>